<organism evidence="5 6">
    <name type="scientific">Aliikangiella coralliicola</name>
    <dbReference type="NCBI Taxonomy" id="2592383"/>
    <lineage>
        <taxon>Bacteria</taxon>
        <taxon>Pseudomonadati</taxon>
        <taxon>Pseudomonadota</taxon>
        <taxon>Gammaproteobacteria</taxon>
        <taxon>Oceanospirillales</taxon>
        <taxon>Pleioneaceae</taxon>
        <taxon>Aliikangiella</taxon>
    </lineage>
</organism>
<evidence type="ECO:0000313" key="6">
    <source>
        <dbReference type="Proteomes" id="UP000315439"/>
    </source>
</evidence>
<dbReference type="InterPro" id="IPR036390">
    <property type="entry name" value="WH_DNA-bd_sf"/>
</dbReference>
<dbReference type="Gene3D" id="1.10.10.10">
    <property type="entry name" value="Winged helix-like DNA-binding domain superfamily/Winged helix DNA-binding domain"/>
    <property type="match status" value="1"/>
</dbReference>
<keyword evidence="3" id="KW-0804">Transcription</keyword>
<proteinExistence type="predicted"/>
<dbReference type="EMBL" id="VIKS01000001">
    <property type="protein sequence ID" value="TQV89440.1"/>
    <property type="molecule type" value="Genomic_DNA"/>
</dbReference>
<dbReference type="InterPro" id="IPR036388">
    <property type="entry name" value="WH-like_DNA-bd_sf"/>
</dbReference>
<evidence type="ECO:0000256" key="2">
    <source>
        <dbReference type="ARBA" id="ARBA00023125"/>
    </source>
</evidence>
<dbReference type="AlphaFoldDB" id="A0A545UJ02"/>
<evidence type="ECO:0000259" key="4">
    <source>
        <dbReference type="PROSITE" id="PS50995"/>
    </source>
</evidence>
<dbReference type="SUPFAM" id="SSF46785">
    <property type="entry name" value="Winged helix' DNA-binding domain"/>
    <property type="match status" value="1"/>
</dbReference>
<dbReference type="GO" id="GO:0003700">
    <property type="term" value="F:DNA-binding transcription factor activity"/>
    <property type="evidence" value="ECO:0007669"/>
    <property type="project" value="InterPro"/>
</dbReference>
<dbReference type="InterPro" id="IPR000835">
    <property type="entry name" value="HTH_MarR-typ"/>
</dbReference>
<keyword evidence="1" id="KW-0805">Transcription regulation</keyword>
<dbReference type="GO" id="GO:0006950">
    <property type="term" value="P:response to stress"/>
    <property type="evidence" value="ECO:0007669"/>
    <property type="project" value="TreeGrafter"/>
</dbReference>
<dbReference type="PANTHER" id="PTHR33164">
    <property type="entry name" value="TRANSCRIPTIONAL REGULATOR, MARR FAMILY"/>
    <property type="match status" value="1"/>
</dbReference>
<dbReference type="SMART" id="SM00347">
    <property type="entry name" value="HTH_MARR"/>
    <property type="match status" value="1"/>
</dbReference>
<dbReference type="Proteomes" id="UP000315439">
    <property type="component" value="Unassembled WGS sequence"/>
</dbReference>
<evidence type="ECO:0000256" key="1">
    <source>
        <dbReference type="ARBA" id="ARBA00023015"/>
    </source>
</evidence>
<evidence type="ECO:0000313" key="5">
    <source>
        <dbReference type="EMBL" id="TQV89440.1"/>
    </source>
</evidence>
<dbReference type="InterPro" id="IPR023187">
    <property type="entry name" value="Tscrpt_reg_MarR-type_CS"/>
</dbReference>
<dbReference type="OrthoDB" id="7427954at2"/>
<keyword evidence="2" id="KW-0238">DNA-binding</keyword>
<dbReference type="PROSITE" id="PS50995">
    <property type="entry name" value="HTH_MARR_2"/>
    <property type="match status" value="1"/>
</dbReference>
<reference evidence="5 6" key="1">
    <citation type="submission" date="2019-07" db="EMBL/GenBank/DDBJ databases">
        <title>Draft genome for Aliikangiella sp. M105.</title>
        <authorList>
            <person name="Wang G."/>
        </authorList>
    </citation>
    <scope>NUCLEOTIDE SEQUENCE [LARGE SCALE GENOMIC DNA]</scope>
    <source>
        <strain evidence="5 6">M105</strain>
    </source>
</reference>
<name>A0A545UJ02_9GAMM</name>
<dbReference type="Pfam" id="PF12802">
    <property type="entry name" value="MarR_2"/>
    <property type="match status" value="1"/>
</dbReference>
<dbReference type="PANTHER" id="PTHR33164:SF57">
    <property type="entry name" value="MARR-FAMILY TRANSCRIPTIONAL REGULATOR"/>
    <property type="match status" value="1"/>
</dbReference>
<protein>
    <submittedName>
        <fullName evidence="5">MarR family transcriptional regulator</fullName>
    </submittedName>
</protein>
<accession>A0A545UJ02</accession>
<sequence>MKKLQQKSIELRDNNLGRLFQRAGRAYSVRALSLLHERGFSDVKLSHSALFANLDLEGTQITVIAERAGMTKQAMGQLANDLEAKGYINKIKDPNDKRAYIIRFTKLGEKALHAAYDIKVIIEKEFEDLLGSKNVANLQKGLRKLIESYTN</sequence>
<gene>
    <name evidence="5" type="ORF">FLL46_00735</name>
</gene>
<dbReference type="InterPro" id="IPR039422">
    <property type="entry name" value="MarR/SlyA-like"/>
</dbReference>
<dbReference type="GO" id="GO:0003677">
    <property type="term" value="F:DNA binding"/>
    <property type="evidence" value="ECO:0007669"/>
    <property type="project" value="UniProtKB-KW"/>
</dbReference>
<dbReference type="RefSeq" id="WP_142891504.1">
    <property type="nucleotide sequence ID" value="NZ_ML660160.1"/>
</dbReference>
<dbReference type="PROSITE" id="PS01117">
    <property type="entry name" value="HTH_MARR_1"/>
    <property type="match status" value="1"/>
</dbReference>
<comment type="caution">
    <text evidence="5">The sequence shown here is derived from an EMBL/GenBank/DDBJ whole genome shotgun (WGS) entry which is preliminary data.</text>
</comment>
<keyword evidence="6" id="KW-1185">Reference proteome</keyword>
<feature type="domain" description="HTH marR-type" evidence="4">
    <location>
        <begin position="13"/>
        <end position="147"/>
    </location>
</feature>
<evidence type="ECO:0000256" key="3">
    <source>
        <dbReference type="ARBA" id="ARBA00023163"/>
    </source>
</evidence>